<organism evidence="4 5">
    <name type="scientific">Brachybacterium paraconglomeratum</name>
    <dbReference type="NCBI Taxonomy" id="173362"/>
    <lineage>
        <taxon>Bacteria</taxon>
        <taxon>Bacillati</taxon>
        <taxon>Actinomycetota</taxon>
        <taxon>Actinomycetes</taxon>
        <taxon>Micrococcales</taxon>
        <taxon>Dermabacteraceae</taxon>
        <taxon>Brachybacterium</taxon>
    </lineage>
</organism>
<evidence type="ECO:0000256" key="1">
    <source>
        <dbReference type="ARBA" id="ARBA00009981"/>
    </source>
</evidence>
<dbReference type="RefSeq" id="WP_234695725.1">
    <property type="nucleotide sequence ID" value="NZ_CANLNX010000016.1"/>
</dbReference>
<dbReference type="InterPro" id="IPR006442">
    <property type="entry name" value="Antitoxin_Phd/YefM"/>
</dbReference>
<reference evidence="4" key="2">
    <citation type="submission" date="2021-09" db="EMBL/GenBank/DDBJ databases">
        <authorList>
            <person name="Gilroy R."/>
        </authorList>
    </citation>
    <scope>NUCLEOTIDE SEQUENCE</scope>
    <source>
        <strain evidence="4">1647</strain>
    </source>
</reference>
<comment type="similarity">
    <text evidence="1 2">Belongs to the phD/YefM antitoxin family.</text>
</comment>
<dbReference type="InterPro" id="IPR036165">
    <property type="entry name" value="YefM-like_sf"/>
</dbReference>
<dbReference type="NCBIfam" id="TIGR01552">
    <property type="entry name" value="phd_fam"/>
    <property type="match status" value="1"/>
</dbReference>
<comment type="function">
    <text evidence="2">Antitoxin component of a type II toxin-antitoxin (TA) system.</text>
</comment>
<gene>
    <name evidence="4" type="ORF">K8W24_03815</name>
</gene>
<sequence>MSKGEGAMATTFTSREFNRDVSAAKRAAENGPVTITDHGRRSHVLLTAEEFDRLSGARERLGDRLWARGTEGIYLDLPPRRVEVPREDDL</sequence>
<dbReference type="Gene3D" id="3.40.1620.10">
    <property type="entry name" value="YefM-like domain"/>
    <property type="match status" value="1"/>
</dbReference>
<reference evidence="4" key="1">
    <citation type="journal article" date="2021" name="PeerJ">
        <title>Extensive microbial diversity within the chicken gut microbiome revealed by metagenomics and culture.</title>
        <authorList>
            <person name="Gilroy R."/>
            <person name="Ravi A."/>
            <person name="Getino M."/>
            <person name="Pursley I."/>
            <person name="Horton D.L."/>
            <person name="Alikhan N.F."/>
            <person name="Baker D."/>
            <person name="Gharbi K."/>
            <person name="Hall N."/>
            <person name="Watson M."/>
            <person name="Adriaenssens E.M."/>
            <person name="Foster-Nyarko E."/>
            <person name="Jarju S."/>
            <person name="Secka A."/>
            <person name="Antonio M."/>
            <person name="Oren A."/>
            <person name="Chaudhuri R.R."/>
            <person name="La Ragione R."/>
            <person name="Hildebrand F."/>
            <person name="Pallen M.J."/>
        </authorList>
    </citation>
    <scope>NUCLEOTIDE SEQUENCE</scope>
    <source>
        <strain evidence="4">1647</strain>
    </source>
</reference>
<proteinExistence type="inferred from homology"/>
<accession>A0A921GMJ3</accession>
<comment type="caution">
    <text evidence="4">The sequence shown here is derived from an EMBL/GenBank/DDBJ whole genome shotgun (WGS) entry which is preliminary data.</text>
</comment>
<evidence type="ECO:0000256" key="3">
    <source>
        <dbReference type="SAM" id="MobiDB-lite"/>
    </source>
</evidence>
<feature type="compositionally biased region" description="Basic and acidic residues" evidence="3">
    <location>
        <begin position="16"/>
        <end position="28"/>
    </location>
</feature>
<evidence type="ECO:0000313" key="5">
    <source>
        <dbReference type="Proteomes" id="UP000775129"/>
    </source>
</evidence>
<dbReference type="EMBL" id="DYWO01000118">
    <property type="protein sequence ID" value="HJF48916.1"/>
    <property type="molecule type" value="Genomic_DNA"/>
</dbReference>
<dbReference type="Proteomes" id="UP000775129">
    <property type="component" value="Unassembled WGS sequence"/>
</dbReference>
<dbReference type="AlphaFoldDB" id="A0A921GMJ3"/>
<feature type="region of interest" description="Disordered" evidence="3">
    <location>
        <begin position="1"/>
        <end position="36"/>
    </location>
</feature>
<evidence type="ECO:0000313" key="4">
    <source>
        <dbReference type="EMBL" id="HJF48916.1"/>
    </source>
</evidence>
<protein>
    <recommendedName>
        <fullName evidence="2">Antitoxin</fullName>
    </recommendedName>
</protein>
<dbReference type="Pfam" id="PF02604">
    <property type="entry name" value="PhdYeFM_antitox"/>
    <property type="match status" value="1"/>
</dbReference>
<dbReference type="SUPFAM" id="SSF143120">
    <property type="entry name" value="YefM-like"/>
    <property type="match status" value="1"/>
</dbReference>
<name>A0A921GMJ3_9MICO</name>
<evidence type="ECO:0000256" key="2">
    <source>
        <dbReference type="RuleBase" id="RU362080"/>
    </source>
</evidence>